<dbReference type="RefSeq" id="XP_020120245.1">
    <property type="nucleotide sequence ID" value="XM_020266971.1"/>
</dbReference>
<dbReference type="EMBL" id="LFMY01000006">
    <property type="protein sequence ID" value="OKL60124.1"/>
    <property type="molecule type" value="Genomic_DNA"/>
</dbReference>
<dbReference type="AlphaFoldDB" id="A0A225AP14"/>
<name>A0A225AP14_TALAT</name>
<evidence type="ECO:0000313" key="3">
    <source>
        <dbReference type="Proteomes" id="UP000214365"/>
    </source>
</evidence>
<feature type="compositionally biased region" description="Basic and acidic residues" evidence="1">
    <location>
        <begin position="480"/>
        <end position="489"/>
    </location>
</feature>
<gene>
    <name evidence="2" type="ORF">UA08_04675</name>
</gene>
<dbReference type="GeneID" id="31004430"/>
<dbReference type="Proteomes" id="UP000214365">
    <property type="component" value="Unassembled WGS sequence"/>
</dbReference>
<feature type="region of interest" description="Disordered" evidence="1">
    <location>
        <begin position="472"/>
        <end position="500"/>
    </location>
</feature>
<evidence type="ECO:0000313" key="2">
    <source>
        <dbReference type="EMBL" id="OKL60124.1"/>
    </source>
</evidence>
<dbReference type="STRING" id="1441469.A0A225AP14"/>
<keyword evidence="3" id="KW-1185">Reference proteome</keyword>
<feature type="compositionally biased region" description="Low complexity" evidence="1">
    <location>
        <begin position="761"/>
        <end position="775"/>
    </location>
</feature>
<proteinExistence type="predicted"/>
<feature type="region of interest" description="Disordered" evidence="1">
    <location>
        <begin position="1"/>
        <end position="92"/>
    </location>
</feature>
<protein>
    <submittedName>
        <fullName evidence="2">Uncharacterized protein</fullName>
    </submittedName>
</protein>
<feature type="compositionally biased region" description="Polar residues" evidence="1">
    <location>
        <begin position="539"/>
        <end position="548"/>
    </location>
</feature>
<feature type="region of interest" description="Disordered" evidence="1">
    <location>
        <begin position="530"/>
        <end position="572"/>
    </location>
</feature>
<feature type="compositionally biased region" description="Polar residues" evidence="1">
    <location>
        <begin position="813"/>
        <end position="828"/>
    </location>
</feature>
<reference evidence="2 3" key="1">
    <citation type="submission" date="2015-06" db="EMBL/GenBank/DDBJ databases">
        <title>Talaromyces atroroseus IBT 11181 draft genome.</title>
        <authorList>
            <person name="Rasmussen K.B."/>
            <person name="Rasmussen S."/>
            <person name="Petersen B."/>
            <person name="Sicheritz-Ponten T."/>
            <person name="Mortensen U.H."/>
            <person name="Thrane U."/>
        </authorList>
    </citation>
    <scope>NUCLEOTIDE SEQUENCE [LARGE SCALE GENOMIC DNA]</scope>
    <source>
        <strain evidence="2 3">IBT 11181</strain>
    </source>
</reference>
<feature type="compositionally biased region" description="Low complexity" evidence="1">
    <location>
        <begin position="784"/>
        <end position="807"/>
    </location>
</feature>
<feature type="compositionally biased region" description="Basic residues" evidence="1">
    <location>
        <begin position="554"/>
        <end position="567"/>
    </location>
</feature>
<feature type="compositionally biased region" description="Low complexity" evidence="1">
    <location>
        <begin position="67"/>
        <end position="77"/>
    </location>
</feature>
<feature type="compositionally biased region" description="Polar residues" evidence="1">
    <location>
        <begin position="490"/>
        <end position="500"/>
    </location>
</feature>
<feature type="region of interest" description="Disordered" evidence="1">
    <location>
        <begin position="671"/>
        <end position="712"/>
    </location>
</feature>
<sequence>MSADLDGDSEMLSSSESASPAGARTPTFDKPAAELSPPGSQTASHHESGGASLGSPFTSSLNKLAADRATAATATGTSSQVKEAPGASWNNQRAQEEYNRALESVVDNDFSLPIDWSDLFRYAMNFTLHRYLETKETTQHSSRAPHSWIHIPASKTQLLSRNWEYVQRAFQAFHSDKSHRASAWLVVNMKDVLLTGMATAAAVAYPQPALPTYITQITNQISFAPTAPATTVVLKAWERQPSTAFLPRHKSRKIWKRFRKSMEALRERRIVAPVPSRIEESEFAKEISQSANAEYVRAVKRQRLQHDNNEQDADADAQAQTERGRSFLETKWELETGKRKRKLVALPEDLEDEGPSAVASHDAENEAEDNKHVAHPLEESSHAVVLCTNPEVGESGASEDDDADHSAVISEIVDLAGEAPSNEAAAEVRELIVKQEPTLVRSALRMNSLDGEDAALLTEFLSRAQAKRAANAAMVSNESKSNDRNREEQQQMAATLSSPAVQSRRVLEELDVNSPSIQKQVVLTPVKAEKLPESPEASEPSQGQTFSPTIACRRSTRTKPSRAHQTRSLRPAVPNQIPVRRANGTEFVFLQRTEAQELALTTRKNTRRNKGNSVLPKYVLQALGKQERGDETMLFMPIEEEFSQHQRSPRKHAKSRQVLWRDDKLVEYAPEKIYQTSESPSPGKKKSRREGSKIKQETTTAPALPATPIKKVRKINMAAMNSSNRDMTANANSTAISTKPLAAGTPIPKRKKLTPRVPRGSTTSTTATAATASTAELPSHHSSKTASSATTTNKQSSAMSSSQHISQKVSGIPRSSSLVKAPGSSSAGATPMVKRVRARRTAV</sequence>
<accession>A0A225AP14</accession>
<feature type="region of interest" description="Disordered" evidence="1">
    <location>
        <begin position="304"/>
        <end position="328"/>
    </location>
</feature>
<evidence type="ECO:0000256" key="1">
    <source>
        <dbReference type="SAM" id="MobiDB-lite"/>
    </source>
</evidence>
<comment type="caution">
    <text evidence="2">The sequence shown here is derived from an EMBL/GenBank/DDBJ whole genome shotgun (WGS) entry which is preliminary data.</text>
</comment>
<feature type="region of interest" description="Disordered" evidence="1">
    <location>
        <begin position="345"/>
        <end position="369"/>
    </location>
</feature>
<feature type="compositionally biased region" description="Basic residues" evidence="1">
    <location>
        <begin position="834"/>
        <end position="843"/>
    </location>
</feature>
<organism evidence="2 3">
    <name type="scientific">Talaromyces atroroseus</name>
    <dbReference type="NCBI Taxonomy" id="1441469"/>
    <lineage>
        <taxon>Eukaryota</taxon>
        <taxon>Fungi</taxon>
        <taxon>Dikarya</taxon>
        <taxon>Ascomycota</taxon>
        <taxon>Pezizomycotina</taxon>
        <taxon>Eurotiomycetes</taxon>
        <taxon>Eurotiomycetidae</taxon>
        <taxon>Eurotiales</taxon>
        <taxon>Trichocomaceae</taxon>
        <taxon>Talaromyces</taxon>
        <taxon>Talaromyces sect. Trachyspermi</taxon>
    </lineage>
</organism>
<feature type="region of interest" description="Disordered" evidence="1">
    <location>
        <begin position="735"/>
        <end position="843"/>
    </location>
</feature>
<feature type="compositionally biased region" description="Low complexity" evidence="1">
    <location>
        <begin position="10"/>
        <end position="22"/>
    </location>
</feature>
<dbReference type="OrthoDB" id="4207369at2759"/>
<feature type="compositionally biased region" description="Low complexity" evidence="1">
    <location>
        <begin position="698"/>
        <end position="708"/>
    </location>
</feature>